<name>A0A8H7E423_9EURO</name>
<dbReference type="EMBL" id="JAACFV010000038">
    <property type="protein sequence ID" value="KAF7509724.1"/>
    <property type="molecule type" value="Genomic_DNA"/>
</dbReference>
<keyword evidence="2" id="KW-1185">Reference proteome</keyword>
<dbReference type="OrthoDB" id="10396814at2759"/>
<reference evidence="1" key="1">
    <citation type="submission" date="2020-02" db="EMBL/GenBank/DDBJ databases">
        <authorList>
            <person name="Palmer J.M."/>
        </authorList>
    </citation>
    <scope>NUCLEOTIDE SEQUENCE</scope>
    <source>
        <strain evidence="1">EPUS1.4</strain>
        <tissue evidence="1">Thallus</tissue>
    </source>
</reference>
<proteinExistence type="predicted"/>
<accession>A0A8H7E423</accession>
<comment type="caution">
    <text evidence="1">The sequence shown here is derived from an EMBL/GenBank/DDBJ whole genome shotgun (WGS) entry which is preliminary data.</text>
</comment>
<evidence type="ECO:0000313" key="2">
    <source>
        <dbReference type="Proteomes" id="UP000606974"/>
    </source>
</evidence>
<dbReference type="Proteomes" id="UP000606974">
    <property type="component" value="Unassembled WGS sequence"/>
</dbReference>
<sequence>MELSPADLMTAMNLAHKLHNVFWESYNHNPVRDMLVVEYERLLNNSFMVDKEPASHRRLQQILACVKNLNTLSTHMEKTAGFLNFSDGAPTWPDYPPQEPWLLNYNLPAGEEPRPKSDIVIEVYVHLLQDHSQSTETPYLKETQTNTNAPYTAVRPGRYRTKPTGPGCKNSGCYWGSDSSDCGDPLLALPAQTTAC</sequence>
<protein>
    <submittedName>
        <fullName evidence="1">Uncharacterized protein</fullName>
    </submittedName>
</protein>
<organism evidence="1 2">
    <name type="scientific">Endocarpon pusillum</name>
    <dbReference type="NCBI Taxonomy" id="364733"/>
    <lineage>
        <taxon>Eukaryota</taxon>
        <taxon>Fungi</taxon>
        <taxon>Dikarya</taxon>
        <taxon>Ascomycota</taxon>
        <taxon>Pezizomycotina</taxon>
        <taxon>Eurotiomycetes</taxon>
        <taxon>Chaetothyriomycetidae</taxon>
        <taxon>Verrucariales</taxon>
        <taxon>Verrucariaceae</taxon>
        <taxon>Endocarpon</taxon>
    </lineage>
</organism>
<dbReference type="AlphaFoldDB" id="A0A8H7E423"/>
<evidence type="ECO:0000313" key="1">
    <source>
        <dbReference type="EMBL" id="KAF7509724.1"/>
    </source>
</evidence>
<gene>
    <name evidence="1" type="ORF">GJ744_007595</name>
</gene>